<gene>
    <name evidence="1" type="ORF">L596_005870</name>
</gene>
<evidence type="ECO:0000313" key="1">
    <source>
        <dbReference type="EMBL" id="TMS39326.1"/>
    </source>
</evidence>
<proteinExistence type="predicted"/>
<organism evidence="1 2">
    <name type="scientific">Steinernema carpocapsae</name>
    <name type="common">Entomopathogenic nematode</name>
    <dbReference type="NCBI Taxonomy" id="34508"/>
    <lineage>
        <taxon>Eukaryota</taxon>
        <taxon>Metazoa</taxon>
        <taxon>Ecdysozoa</taxon>
        <taxon>Nematoda</taxon>
        <taxon>Chromadorea</taxon>
        <taxon>Rhabditida</taxon>
        <taxon>Tylenchina</taxon>
        <taxon>Panagrolaimomorpha</taxon>
        <taxon>Strongyloidoidea</taxon>
        <taxon>Steinernematidae</taxon>
        <taxon>Steinernema</taxon>
    </lineage>
</organism>
<comment type="caution">
    <text evidence="1">The sequence shown here is derived from an EMBL/GenBank/DDBJ whole genome shotgun (WGS) entry which is preliminary data.</text>
</comment>
<protein>
    <submittedName>
        <fullName evidence="1">Uncharacterized protein</fullName>
    </submittedName>
</protein>
<dbReference type="AlphaFoldDB" id="A0A4U8V0D8"/>
<evidence type="ECO:0000313" key="2">
    <source>
        <dbReference type="Proteomes" id="UP000298663"/>
    </source>
</evidence>
<sequence>MLRRCDFLRISTSSSHRYSQFPLPFFHFSHILIASKICIRSILSVRVVLFVFFCLCFNNCNIFQATGGDPERNVLVTRRRQSVVKINNFLGTFLKENERKQKTQATTKTAAMISCSLYRKTFFAPEKQQNSPLPPPRPPKPEKLKYKYSAVAPPIHPRKCEEVPVSASTKWKPTPFPRLSLAKVGF</sequence>
<dbReference type="EMBL" id="AZBU02000001">
    <property type="protein sequence ID" value="TMS39326.1"/>
    <property type="molecule type" value="Genomic_DNA"/>
</dbReference>
<accession>A0A4U8V0D8</accession>
<keyword evidence="2" id="KW-1185">Reference proteome</keyword>
<dbReference type="OrthoDB" id="10514304at2759"/>
<name>A0A4U8V0D8_STECR</name>
<reference evidence="1 2" key="2">
    <citation type="journal article" date="2019" name="G3 (Bethesda)">
        <title>Hybrid Assembly of the Genome of the Entomopathogenic Nematode Steinernema carpocapsae Identifies the X-Chromosome.</title>
        <authorList>
            <person name="Serra L."/>
            <person name="Macchietto M."/>
            <person name="Macias-Munoz A."/>
            <person name="McGill C.J."/>
            <person name="Rodriguez I.M."/>
            <person name="Rodriguez B."/>
            <person name="Murad R."/>
            <person name="Mortazavi A."/>
        </authorList>
    </citation>
    <scope>NUCLEOTIDE SEQUENCE [LARGE SCALE GENOMIC DNA]</scope>
    <source>
        <strain evidence="1 2">ALL</strain>
    </source>
</reference>
<dbReference type="Proteomes" id="UP000298663">
    <property type="component" value="Unassembled WGS sequence"/>
</dbReference>
<reference evidence="1 2" key="1">
    <citation type="journal article" date="2015" name="Genome Biol.">
        <title>Comparative genomics of Steinernema reveals deeply conserved gene regulatory networks.</title>
        <authorList>
            <person name="Dillman A.R."/>
            <person name="Macchietto M."/>
            <person name="Porter C.F."/>
            <person name="Rogers A."/>
            <person name="Williams B."/>
            <person name="Antoshechkin I."/>
            <person name="Lee M.M."/>
            <person name="Goodwin Z."/>
            <person name="Lu X."/>
            <person name="Lewis E.E."/>
            <person name="Goodrich-Blair H."/>
            <person name="Stock S.P."/>
            <person name="Adams B.J."/>
            <person name="Sternberg P.W."/>
            <person name="Mortazavi A."/>
        </authorList>
    </citation>
    <scope>NUCLEOTIDE SEQUENCE [LARGE SCALE GENOMIC DNA]</scope>
    <source>
        <strain evidence="1 2">ALL</strain>
    </source>
</reference>